<sequence length="58" mass="6941">MSRKIADFDELHVRELPEFQHNIGPHKMSRENLLNPLRYVYTQQQFRQVFTRGNILAG</sequence>
<reference evidence="1 2" key="1">
    <citation type="submission" date="2013-07" db="EMBL/GenBank/DDBJ databases">
        <authorList>
            <person name="Weinstock G."/>
            <person name="Sodergren E."/>
            <person name="Wylie T."/>
            <person name="Fulton L."/>
            <person name="Fulton R."/>
            <person name="Fronick C."/>
            <person name="O'Laughlin M."/>
            <person name="Godfrey J."/>
            <person name="Miner T."/>
            <person name="Herter B."/>
            <person name="Appelbaum E."/>
            <person name="Cordes M."/>
            <person name="Lek S."/>
            <person name="Wollam A."/>
            <person name="Pepin K.H."/>
            <person name="Palsikar V.B."/>
            <person name="Mitreva M."/>
            <person name="Wilson R.K."/>
        </authorList>
    </citation>
    <scope>NUCLEOTIDE SEQUENCE [LARGE SCALE GENOMIC DNA]</scope>
    <source>
        <strain evidence="1 2">ATCC 14940</strain>
    </source>
</reference>
<name>A0ABC9TST6_CLOSY</name>
<comment type="caution">
    <text evidence="1">The sequence shown here is derived from an EMBL/GenBank/DDBJ whole genome shotgun (WGS) entry which is preliminary data.</text>
</comment>
<organism evidence="1 2">
    <name type="scientific">[Clostridium] symbiosum ATCC 14940</name>
    <dbReference type="NCBI Taxonomy" id="411472"/>
    <lineage>
        <taxon>Bacteria</taxon>
        <taxon>Bacillati</taxon>
        <taxon>Bacillota</taxon>
        <taxon>Clostridia</taxon>
        <taxon>Lachnospirales</taxon>
        <taxon>Lachnospiraceae</taxon>
        <taxon>Otoolea</taxon>
    </lineage>
</organism>
<dbReference type="EMBL" id="AWSU01000335">
    <property type="protein sequence ID" value="ERI74355.1"/>
    <property type="molecule type" value="Genomic_DNA"/>
</dbReference>
<evidence type="ECO:0000313" key="1">
    <source>
        <dbReference type="EMBL" id="ERI74355.1"/>
    </source>
</evidence>
<accession>A0ABC9TST6</accession>
<gene>
    <name evidence="1" type="ORF">CLOSYM_04115</name>
</gene>
<dbReference type="Proteomes" id="UP000016491">
    <property type="component" value="Unassembled WGS sequence"/>
</dbReference>
<protein>
    <submittedName>
        <fullName evidence="1">Uncharacterized protein</fullName>
    </submittedName>
</protein>
<proteinExistence type="predicted"/>
<dbReference type="AlphaFoldDB" id="A0ABC9TST6"/>
<evidence type="ECO:0000313" key="2">
    <source>
        <dbReference type="Proteomes" id="UP000016491"/>
    </source>
</evidence>